<evidence type="ECO:0000313" key="11">
    <source>
        <dbReference type="EMBL" id="EKC25787.1"/>
    </source>
</evidence>
<feature type="compositionally biased region" description="Polar residues" evidence="10">
    <location>
        <begin position="614"/>
        <end position="625"/>
    </location>
</feature>
<feature type="compositionally biased region" description="Basic and acidic residues" evidence="10">
    <location>
        <begin position="990"/>
        <end position="1007"/>
    </location>
</feature>
<evidence type="ECO:0000256" key="9">
    <source>
        <dbReference type="SAM" id="Coils"/>
    </source>
</evidence>
<protein>
    <submittedName>
        <fullName evidence="11">A-kinase anchor protein 9</fullName>
    </submittedName>
</protein>
<feature type="coiled-coil region" evidence="9">
    <location>
        <begin position="717"/>
        <end position="744"/>
    </location>
</feature>
<feature type="region of interest" description="Disordered" evidence="10">
    <location>
        <begin position="1859"/>
        <end position="1900"/>
    </location>
</feature>
<keyword evidence="4" id="KW-0963">Cytoplasm</keyword>
<evidence type="ECO:0000256" key="8">
    <source>
        <dbReference type="ARBA" id="ARBA00023212"/>
    </source>
</evidence>
<feature type="coiled-coil region" evidence="9">
    <location>
        <begin position="1556"/>
        <end position="1618"/>
    </location>
</feature>
<dbReference type="GO" id="GO:0005125">
    <property type="term" value="F:cytokine activity"/>
    <property type="evidence" value="ECO:0007669"/>
    <property type="project" value="InterPro"/>
</dbReference>
<evidence type="ECO:0000256" key="2">
    <source>
        <dbReference type="ARBA" id="ARBA00004613"/>
    </source>
</evidence>
<feature type="region of interest" description="Disordered" evidence="10">
    <location>
        <begin position="219"/>
        <end position="245"/>
    </location>
</feature>
<feature type="compositionally biased region" description="Pro residues" evidence="10">
    <location>
        <begin position="1470"/>
        <end position="1486"/>
    </location>
</feature>
<feature type="coiled-coil region" evidence="9">
    <location>
        <begin position="1680"/>
        <end position="1855"/>
    </location>
</feature>
<keyword evidence="5" id="KW-0964">Secreted</keyword>
<dbReference type="PANTHER" id="PTHR44981:SF2">
    <property type="entry name" value="PERICENTRIN-LIKE PROTEIN, ISOFORM F"/>
    <property type="match status" value="1"/>
</dbReference>
<dbReference type="Gene3D" id="2.10.90.10">
    <property type="entry name" value="Cystine-knot cytokines"/>
    <property type="match status" value="1"/>
</dbReference>
<feature type="compositionally biased region" description="Basic and acidic residues" evidence="10">
    <location>
        <begin position="1023"/>
        <end position="1045"/>
    </location>
</feature>
<keyword evidence="6" id="KW-0732">Signal</keyword>
<feature type="compositionally biased region" description="Basic and acidic residues" evidence="10">
    <location>
        <begin position="1859"/>
        <end position="1872"/>
    </location>
</feature>
<sequence>MDNIPRDDSRATPPKPGGRDSEDSALSLGGQDSGGIPSGHEAGSLPSETQVEVMGVNKNKQIDSMRLVGLDDENGLLLSWKPDGFLIETSKNKLEGLKEEYESQLNSLQEELGRQGQGEISEQTIRDMFQQEMESFKESLDSEHQQQLQKIIQGVGETISRTQRQQHTQYQEELNLQLQAMRLTLEQIYQGQVEVTTSEQEQCHLAALDRLRETLSAEHAEEMSRLESEWSSRMSELEREHEDELNDSLLEDSLNVQQSLETQREEISLLRSRMLAEYEQLLTARAEIMSSQTQEVEKLQQEAMQTRLKEEHDREVQDIRDQYQSQISELSSQLEVATQEVMSLKQEVTSIQDQDVTSRQEQEVTSASDDSVEHSVSSASNMDLRSKMEELEKLLAEKSNEVDELYKKLELESQLNIELREKMTLTENRVSETEEQLSGKQTLIEDMKNKLQETENRLKTLEGERKEMEKKREDSSESEENDEDTAEDTSEELNDRLMKLQQELDASQEQERDLEHEHRAEIMEVQSEFKVQLEIELKRQAADLAYDYGEKIKKMEEDHQREVEEIQRKMEKSVKELEKLQQDAVDGAIGIPESPTKNYPESSDLLADDEPDSLSKSTETASTVIDASRHDRLLKKSSEDSGDKTDSELEEMDSETHDEGGKPVSMEEFTRGDPIKESDDFEDVSESSSTETSETSQTSQSVAAVSQLMGKINIAKQETFMKLKQEYEAKIDKLTEDLEQAMVLNDDREKCIDEITERYEEKINEMRVHYEMRIKSLEESDIDVEEIKEKVKLEFVKNYEAELARVHIEYEEKMDLVKQEMVENFDSEKQEMEKRRKSELEAAEEKYDTLMDRIRGGEAPEVADLVRDRIDTELEMAKSLMQQEFEETIESEQARFADLQEEFERNLLEEKEKEMEELHTQHEAEMAKNRENLTEEFQAKLEAMEDKYSKEIEKLQNSVESGMQQTLATEYEIQEYQDKIRDLETEIERLVRESESGDEKSSKRSVDESGVMVSASSEFDTDGETKDSGKGTSKVEDPTESKLVSEDCENSVNMATQDLRDSGGEMMSRDESQKEELVRRDSTADLDNSIKNLKGSHAAAIAEIEEEYNAKLAGLRADLERDYQGKLDKLKQELSSTTSSLNEANEGQGQTTRTDDLDIAHIEELRDLEVRLTEKHSQDLCDLEDRYKVRIQEIQDHHQDPGAMSSPGPKRSPPVRDMEDSSNHGDQETPPQEVSVDLIKFESSIEEGGTPLRPPTEKPPAIPRDAGTDLLSDETQAPSTDAPPGEGTPGKPDSGRSTPSDLLQTMSADLLTQGLQMGKSLGSSTEFSTSEAPTETVSLATELRDKEDKICELEKEIESLQSKFAEIVERRERENEESRNLEVMLKSDLERVHSERRCYGQEGRLLHPDGGLRPKKESIQSTNEHLLQLLSDAVKTYLNVEDTINRKLSSIVTGGQPGEQPSPLLHRRSPPPGKPRSPPGSHPRSPPTGQRPMLPEPSSPGGAEDASNRLQGSVSRLLDMIEDTTHQLYDSKRTQHDLVTSVSSGQQESLSVSTRCEELEERLREEVEAKEYLAMELHKAEGLIEGYSTERDQREQQVRDLEEKTEALVLELETTKNKLLDLETSHHEATSLRSEMQRQRELLNDNVGDQAQGFHDNRPNYLVPLVPIVTMGAVTAPSSDQALMLELNKLNDEKRSLQLQLRTTTEKYEKRVAELENAGEETERHYVELLEKKKLVVEDLQLQLDSVEKQLKSNRQFIEEQANEREQERDEFVREVEKLKKSLSDQEKKQAAENRLQREVENLTEELQDRIDSHSEIVQQTQRLKRDLSDKQMTSEELAAVVRQLEQEKIRQLEQMLERRRSVSEMSDKMAAEQEEEECESASESESTGSETRAMRRRRKLPSHISLQQEEALYQEKEQLQLQLEDQLKQISALRNQLDEMRHRGDYSGGFLDDSQTSSLQRQVDNQREVTEEKDKEIAELKEQLNDLKESLSNKEKLISQLTNQIQASNQANQSEAPKEDKAADLRIENEDLKRRLRSLEKHLDGTPMSVLSQNLLEEKNQEIDHLTQQLDRLRFEIAALKSGDALAEMQTEVDKLRSELERKEMELVRASQASTFSDLSDTDGIPAASESFTEKTNLQQELEDSVAQKMEEFEQLKSALQQKEEEIVGQQQSIQEKEEVIAGLNMTLDEKVTELEKVSKELTAEQEKSQYKLQEDFDTVQQMLEEKEREIDTLSKELGERTPEDHKEKEKEMYLLNEKLEQLKETQTDPQGLAPTLAEKEAEINSLREDKVQLQSALEEKSQVTEEIQAELARVKEQLTAGGDIQTKPDKTGSMNFDLLLKEKETELEKVKTEFANFRESLQICPMLLLTFFCCQVESGRTNCRNPSSVRKLARGLSRYKLKDLPESFYLMDKLRNKVTVPPQYKGSVYVNLDNENTTCPATLENKLHVCPGYKVMEYDRFRIPSMMLQVHCKCNGCLGSPDKACVRLFYYTRVLRVTGCNEKGVYVYDYFWEKVSNGCVCIKNDRQTMPRG</sequence>
<dbReference type="GO" id="GO:0016301">
    <property type="term" value="F:kinase activity"/>
    <property type="evidence" value="ECO:0007669"/>
    <property type="project" value="UniProtKB-KW"/>
</dbReference>
<dbReference type="Gene3D" id="1.10.287.1490">
    <property type="match status" value="1"/>
</dbReference>
<dbReference type="PANTHER" id="PTHR44981">
    <property type="entry name" value="PERICENTRIN-LIKE PROTEIN, ISOFORM F"/>
    <property type="match status" value="1"/>
</dbReference>
<dbReference type="InterPro" id="IPR028745">
    <property type="entry name" value="AKAP9/Pericentrin"/>
</dbReference>
<feature type="compositionally biased region" description="Polar residues" evidence="10">
    <location>
        <begin position="1954"/>
        <end position="1964"/>
    </location>
</feature>
<proteinExistence type="inferred from homology"/>
<feature type="compositionally biased region" description="Acidic residues" evidence="10">
    <location>
        <begin position="1873"/>
        <end position="1883"/>
    </location>
</feature>
<feature type="compositionally biased region" description="Polar residues" evidence="10">
    <location>
        <begin position="363"/>
        <end position="380"/>
    </location>
</feature>
<feature type="region of interest" description="Disordered" evidence="10">
    <location>
        <begin position="2231"/>
        <end position="2250"/>
    </location>
</feature>
<feature type="coiled-coil region" evidence="9">
    <location>
        <begin position="87"/>
        <end position="118"/>
    </location>
</feature>
<evidence type="ECO:0000256" key="10">
    <source>
        <dbReference type="SAM" id="MobiDB-lite"/>
    </source>
</evidence>
<evidence type="ECO:0000256" key="6">
    <source>
        <dbReference type="ARBA" id="ARBA00022729"/>
    </source>
</evidence>
<dbReference type="HOGENOM" id="CLU_228301_0_0_1"/>
<feature type="coiled-coil region" evidence="9">
    <location>
        <begin position="796"/>
        <end position="853"/>
    </location>
</feature>
<feature type="compositionally biased region" description="Basic and acidic residues" evidence="10">
    <location>
        <begin position="446"/>
        <end position="475"/>
    </location>
</feature>
<feature type="compositionally biased region" description="Basic and acidic residues" evidence="10">
    <location>
        <begin position="668"/>
        <end position="678"/>
    </location>
</feature>
<feature type="region of interest" description="Disordered" evidence="10">
    <location>
        <begin position="1449"/>
        <end position="1508"/>
    </location>
</feature>
<keyword evidence="8" id="KW-0206">Cytoskeleton</keyword>
<feature type="region of interest" description="Disordered" evidence="10">
    <location>
        <begin position="990"/>
        <end position="1089"/>
    </location>
</feature>
<feature type="compositionally biased region" description="Basic and acidic residues" evidence="10">
    <location>
        <begin position="1191"/>
        <end position="1200"/>
    </location>
</feature>
<dbReference type="GO" id="GO:0005813">
    <property type="term" value="C:centrosome"/>
    <property type="evidence" value="ECO:0007669"/>
    <property type="project" value="UniProtKB-SubCell"/>
</dbReference>
<evidence type="ECO:0000256" key="3">
    <source>
        <dbReference type="ARBA" id="ARBA00007236"/>
    </source>
</evidence>
<feature type="compositionally biased region" description="Basic and acidic residues" evidence="10">
    <location>
        <begin position="1058"/>
        <end position="1083"/>
    </location>
</feature>
<gene>
    <name evidence="11" type="ORF">CGI_10017775</name>
</gene>
<feature type="compositionally biased region" description="Basic and acidic residues" evidence="10">
    <location>
        <begin position="1"/>
        <end position="10"/>
    </location>
</feature>
<reference evidence="11" key="1">
    <citation type="journal article" date="2012" name="Nature">
        <title>The oyster genome reveals stress adaptation and complexity of shell formation.</title>
        <authorList>
            <person name="Zhang G."/>
            <person name="Fang X."/>
            <person name="Guo X."/>
            <person name="Li L."/>
            <person name="Luo R."/>
            <person name="Xu F."/>
            <person name="Yang P."/>
            <person name="Zhang L."/>
            <person name="Wang X."/>
            <person name="Qi H."/>
            <person name="Xiong Z."/>
            <person name="Que H."/>
            <person name="Xie Y."/>
            <person name="Holland P.W."/>
            <person name="Paps J."/>
            <person name="Zhu Y."/>
            <person name="Wu F."/>
            <person name="Chen Y."/>
            <person name="Wang J."/>
            <person name="Peng C."/>
            <person name="Meng J."/>
            <person name="Yang L."/>
            <person name="Liu J."/>
            <person name="Wen B."/>
            <person name="Zhang N."/>
            <person name="Huang Z."/>
            <person name="Zhu Q."/>
            <person name="Feng Y."/>
            <person name="Mount A."/>
            <person name="Hedgecock D."/>
            <person name="Xu Z."/>
            <person name="Liu Y."/>
            <person name="Domazet-Loso T."/>
            <person name="Du Y."/>
            <person name="Sun X."/>
            <person name="Zhang S."/>
            <person name="Liu B."/>
            <person name="Cheng P."/>
            <person name="Jiang X."/>
            <person name="Li J."/>
            <person name="Fan D."/>
            <person name="Wang W."/>
            <person name="Fu W."/>
            <person name="Wang T."/>
            <person name="Wang B."/>
            <person name="Zhang J."/>
            <person name="Peng Z."/>
            <person name="Li Y."/>
            <person name="Li N."/>
            <person name="Wang J."/>
            <person name="Chen M."/>
            <person name="He Y."/>
            <person name="Tan F."/>
            <person name="Song X."/>
            <person name="Zheng Q."/>
            <person name="Huang R."/>
            <person name="Yang H."/>
            <person name="Du X."/>
            <person name="Chen L."/>
            <person name="Yang M."/>
            <person name="Gaffney P.M."/>
            <person name="Wang S."/>
            <person name="Luo L."/>
            <person name="She Z."/>
            <person name="Ming Y."/>
            <person name="Huang W."/>
            <person name="Zhang S."/>
            <person name="Huang B."/>
            <person name="Zhang Y."/>
            <person name="Qu T."/>
            <person name="Ni P."/>
            <person name="Miao G."/>
            <person name="Wang J."/>
            <person name="Wang Q."/>
            <person name="Steinberg C.E."/>
            <person name="Wang H."/>
            <person name="Li N."/>
            <person name="Qian L."/>
            <person name="Zhang G."/>
            <person name="Li Y."/>
            <person name="Yang H."/>
            <person name="Liu X."/>
            <person name="Wang J."/>
            <person name="Yin Y."/>
            <person name="Wang J."/>
        </authorList>
    </citation>
    <scope>NUCLEOTIDE SEQUENCE [LARGE SCALE GENOMIC DNA]</scope>
    <source>
        <strain evidence="11">05x7-T-G4-1.051#20</strain>
    </source>
</reference>
<evidence type="ECO:0000256" key="4">
    <source>
        <dbReference type="ARBA" id="ARBA00022490"/>
    </source>
</evidence>
<keyword evidence="11" id="KW-0808">Transferase</keyword>
<comment type="similarity">
    <text evidence="3">Belongs to the IL-17 family.</text>
</comment>
<dbReference type="GO" id="GO:0060090">
    <property type="term" value="F:molecular adaptor activity"/>
    <property type="evidence" value="ECO:0007669"/>
    <property type="project" value="InterPro"/>
</dbReference>
<feature type="region of interest" description="Disordered" evidence="10">
    <location>
        <begin position="1191"/>
        <end position="1301"/>
    </location>
</feature>
<feature type="region of interest" description="Disordered" evidence="10">
    <location>
        <begin position="1130"/>
        <end position="1157"/>
    </location>
</feature>
<dbReference type="EMBL" id="JH815874">
    <property type="protein sequence ID" value="EKC25787.1"/>
    <property type="molecule type" value="Genomic_DNA"/>
</dbReference>
<evidence type="ECO:0000256" key="5">
    <source>
        <dbReference type="ARBA" id="ARBA00022525"/>
    </source>
</evidence>
<feature type="compositionally biased region" description="Low complexity" evidence="10">
    <location>
        <begin position="686"/>
        <end position="702"/>
    </location>
</feature>
<organism evidence="11">
    <name type="scientific">Magallana gigas</name>
    <name type="common">Pacific oyster</name>
    <name type="synonym">Crassostrea gigas</name>
    <dbReference type="NCBI Taxonomy" id="29159"/>
    <lineage>
        <taxon>Eukaryota</taxon>
        <taxon>Metazoa</taxon>
        <taxon>Spiralia</taxon>
        <taxon>Lophotrochozoa</taxon>
        <taxon>Mollusca</taxon>
        <taxon>Bivalvia</taxon>
        <taxon>Autobranchia</taxon>
        <taxon>Pteriomorphia</taxon>
        <taxon>Ostreida</taxon>
        <taxon>Ostreoidea</taxon>
        <taxon>Ostreidae</taxon>
        <taxon>Magallana</taxon>
    </lineage>
</organism>
<keyword evidence="7 9" id="KW-0175">Coiled coil</keyword>
<feature type="region of interest" description="Disordered" evidence="10">
    <location>
        <begin position="1945"/>
        <end position="1974"/>
    </location>
</feature>
<feature type="compositionally biased region" description="Acidic residues" evidence="10">
    <location>
        <begin position="476"/>
        <end position="492"/>
    </location>
</feature>
<feature type="region of interest" description="Disordered" evidence="10">
    <location>
        <begin position="1"/>
        <end position="51"/>
    </location>
</feature>
<feature type="region of interest" description="Disordered" evidence="10">
    <location>
        <begin position="574"/>
        <end position="702"/>
    </location>
</feature>
<feature type="compositionally biased region" description="Pro residues" evidence="10">
    <location>
        <begin position="1252"/>
        <end position="1262"/>
    </location>
</feature>
<feature type="compositionally biased region" description="Basic and acidic residues" evidence="10">
    <location>
        <begin position="219"/>
        <end position="242"/>
    </location>
</feature>
<feature type="compositionally biased region" description="Basic and acidic residues" evidence="10">
    <location>
        <begin position="1214"/>
        <end position="1227"/>
    </location>
</feature>
<dbReference type="InterPro" id="IPR029034">
    <property type="entry name" value="Cystine-knot_cytokine"/>
</dbReference>
<feature type="compositionally biased region" description="Polar residues" evidence="10">
    <location>
        <begin position="1133"/>
        <end position="1152"/>
    </location>
</feature>
<feature type="region of interest" description="Disordered" evidence="10">
    <location>
        <begin position="352"/>
        <end position="380"/>
    </location>
</feature>
<evidence type="ECO:0000256" key="7">
    <source>
        <dbReference type="ARBA" id="ARBA00023054"/>
    </source>
</evidence>
<dbReference type="InParanoid" id="K1PNW8"/>
<feature type="compositionally biased region" description="Basic and acidic residues" evidence="10">
    <location>
        <begin position="1965"/>
        <end position="1974"/>
    </location>
</feature>
<dbReference type="Pfam" id="PF06083">
    <property type="entry name" value="IL17"/>
    <property type="match status" value="1"/>
</dbReference>
<feature type="compositionally biased region" description="Basic and acidic residues" evidence="10">
    <location>
        <begin position="627"/>
        <end position="647"/>
    </location>
</feature>
<feature type="region of interest" description="Disordered" evidence="10">
    <location>
        <begin position="446"/>
        <end position="517"/>
    </location>
</feature>
<dbReference type="InterPro" id="IPR010345">
    <property type="entry name" value="IL-17_fam"/>
</dbReference>
<name>K1PNW8_MAGGI</name>
<dbReference type="GO" id="GO:0005576">
    <property type="term" value="C:extracellular region"/>
    <property type="evidence" value="ECO:0007669"/>
    <property type="project" value="UniProtKB-SubCell"/>
</dbReference>
<feature type="coiled-coil region" evidence="9">
    <location>
        <begin position="1343"/>
        <end position="1377"/>
    </location>
</feature>
<keyword evidence="11" id="KW-0418">Kinase</keyword>
<dbReference type="SUPFAM" id="SSF57501">
    <property type="entry name" value="Cystine-knot cytokines"/>
    <property type="match status" value="1"/>
</dbReference>
<evidence type="ECO:0000256" key="1">
    <source>
        <dbReference type="ARBA" id="ARBA00004300"/>
    </source>
</evidence>
<accession>K1PNW8</accession>
<comment type="subcellular location">
    <subcellularLocation>
        <location evidence="1">Cytoplasm</location>
        <location evidence="1">Cytoskeleton</location>
        <location evidence="1">Microtubule organizing center</location>
        <location evidence="1">Centrosome</location>
    </subcellularLocation>
    <subcellularLocation>
        <location evidence="2">Secreted</location>
    </subcellularLocation>
</comment>